<protein>
    <submittedName>
        <fullName evidence="2">Uncharacterized protein</fullName>
    </submittedName>
</protein>
<evidence type="ECO:0000256" key="1">
    <source>
        <dbReference type="SAM" id="MobiDB-lite"/>
    </source>
</evidence>
<proteinExistence type="predicted"/>
<feature type="region of interest" description="Disordered" evidence="1">
    <location>
        <begin position="1"/>
        <end position="29"/>
    </location>
</feature>
<sequence length="271" mass="30306">MGVPGIRKGTKWAQEEATREENPHNKEMGEVGTSDYIIKTVNASLVAAVKALTWQSHKMDIHLELTHKLAQSVLILDSKLNSLCGKPDNWDNRWKEDKVVEGSRNDKIIDKLATLPDLLTSIIQHCKAATGNNKKTTGKKAVENQQETVSTEPSYKGSSTVLPEGEDGSRETEPNNMQQTVTLPTLQPSVATNTPENSTEEQDADLNHNSLCEHYPRIKHQPQLARQQKNMFKKHLKPHKKTIDRAALGITCRYPGKSRPTQSSCRDRNQA</sequence>
<accession>A0AAV7RR13</accession>
<gene>
    <name evidence="2" type="ORF">NDU88_007758</name>
</gene>
<dbReference type="Proteomes" id="UP001066276">
    <property type="component" value="Chromosome 5"/>
</dbReference>
<dbReference type="AlphaFoldDB" id="A0AAV7RR13"/>
<feature type="region of interest" description="Disordered" evidence="1">
    <location>
        <begin position="132"/>
        <end position="179"/>
    </location>
</feature>
<evidence type="ECO:0000313" key="2">
    <source>
        <dbReference type="EMBL" id="KAJ1155022.1"/>
    </source>
</evidence>
<name>A0AAV7RR13_PLEWA</name>
<comment type="caution">
    <text evidence="2">The sequence shown here is derived from an EMBL/GenBank/DDBJ whole genome shotgun (WGS) entry which is preliminary data.</text>
</comment>
<keyword evidence="3" id="KW-1185">Reference proteome</keyword>
<reference evidence="2" key="1">
    <citation type="journal article" date="2022" name="bioRxiv">
        <title>Sequencing and chromosome-scale assembly of the giantPleurodeles waltlgenome.</title>
        <authorList>
            <person name="Brown T."/>
            <person name="Elewa A."/>
            <person name="Iarovenko S."/>
            <person name="Subramanian E."/>
            <person name="Araus A.J."/>
            <person name="Petzold A."/>
            <person name="Susuki M."/>
            <person name="Suzuki K.-i.T."/>
            <person name="Hayashi T."/>
            <person name="Toyoda A."/>
            <person name="Oliveira C."/>
            <person name="Osipova E."/>
            <person name="Leigh N.D."/>
            <person name="Simon A."/>
            <person name="Yun M.H."/>
        </authorList>
    </citation>
    <scope>NUCLEOTIDE SEQUENCE</scope>
    <source>
        <strain evidence="2">20211129_DDA</strain>
        <tissue evidence="2">Liver</tissue>
    </source>
</reference>
<feature type="compositionally biased region" description="Basic and acidic residues" evidence="1">
    <location>
        <begin position="13"/>
        <end position="29"/>
    </location>
</feature>
<feature type="compositionally biased region" description="Polar residues" evidence="1">
    <location>
        <begin position="143"/>
        <end position="161"/>
    </location>
</feature>
<dbReference type="EMBL" id="JANPWB010000009">
    <property type="protein sequence ID" value="KAJ1155022.1"/>
    <property type="molecule type" value="Genomic_DNA"/>
</dbReference>
<organism evidence="2 3">
    <name type="scientific">Pleurodeles waltl</name>
    <name type="common">Iberian ribbed newt</name>
    <dbReference type="NCBI Taxonomy" id="8319"/>
    <lineage>
        <taxon>Eukaryota</taxon>
        <taxon>Metazoa</taxon>
        <taxon>Chordata</taxon>
        <taxon>Craniata</taxon>
        <taxon>Vertebrata</taxon>
        <taxon>Euteleostomi</taxon>
        <taxon>Amphibia</taxon>
        <taxon>Batrachia</taxon>
        <taxon>Caudata</taxon>
        <taxon>Salamandroidea</taxon>
        <taxon>Salamandridae</taxon>
        <taxon>Pleurodelinae</taxon>
        <taxon>Pleurodeles</taxon>
    </lineage>
</organism>
<evidence type="ECO:0000313" key="3">
    <source>
        <dbReference type="Proteomes" id="UP001066276"/>
    </source>
</evidence>